<dbReference type="RefSeq" id="WP_101072184.1">
    <property type="nucleotide sequence ID" value="NZ_PISP01000001.1"/>
</dbReference>
<protein>
    <recommendedName>
        <fullName evidence="4">DUF4412 domain-containing protein</fullName>
    </recommendedName>
</protein>
<dbReference type="Proteomes" id="UP000233398">
    <property type="component" value="Unassembled WGS sequence"/>
</dbReference>
<dbReference type="OrthoDB" id="1523586at2"/>
<accession>A0A2N0VL22</accession>
<keyword evidence="1" id="KW-0732">Signal</keyword>
<comment type="caution">
    <text evidence="2">The sequence shown here is derived from an EMBL/GenBank/DDBJ whole genome shotgun (WGS) entry which is preliminary data.</text>
</comment>
<evidence type="ECO:0000313" key="2">
    <source>
        <dbReference type="EMBL" id="PKD44896.1"/>
    </source>
</evidence>
<gene>
    <name evidence="2" type="ORF">CWD77_05400</name>
</gene>
<evidence type="ECO:0008006" key="4">
    <source>
        <dbReference type="Google" id="ProtNLM"/>
    </source>
</evidence>
<dbReference type="AlphaFoldDB" id="A0A2N0VL22"/>
<proteinExistence type="predicted"/>
<evidence type="ECO:0000313" key="3">
    <source>
        <dbReference type="Proteomes" id="UP000233398"/>
    </source>
</evidence>
<keyword evidence="3" id="KW-1185">Reference proteome</keyword>
<feature type="chain" id="PRO_5014922918" description="DUF4412 domain-containing protein" evidence="1">
    <location>
        <begin position="27"/>
        <end position="277"/>
    </location>
</feature>
<name>A0A2N0VL22_9BACT</name>
<feature type="signal peptide" evidence="1">
    <location>
        <begin position="1"/>
        <end position="26"/>
    </location>
</feature>
<reference evidence="2 3" key="1">
    <citation type="submission" date="2017-11" db="EMBL/GenBank/DDBJ databases">
        <title>Rhodohalobacter 15182 sp. nov., isolated from a salt lake.</title>
        <authorList>
            <person name="Han S."/>
        </authorList>
    </citation>
    <scope>NUCLEOTIDE SEQUENCE [LARGE SCALE GENOMIC DNA]</scope>
    <source>
        <strain evidence="2 3">15182</strain>
    </source>
</reference>
<sequence length="277" mass="32082">MRVKKYYKTVFTALLITLLFSGISLAQPSADRLAEEMMSKNAEWLSDVETLTMTMQMNEGGLIPDMTTRYVKKTNENGTPYLDIENEDDMEMDFSAMAGSVDQMVELIRGAESITEESLNGMNTYKIYVNDRELLQSLDQSEMEMEEMEIVFDSATFWIETNNMYVRKIFMEQTVEGDQNMSMEMNLDDYEVHSSYPIPMVMTMKIGGISSQFSEEEMAEARKAMREMEKQLSQMPEGQREAIERQLKPQMEQFERMLESDEGMTMKMTVTDVKVNE</sequence>
<organism evidence="2 3">
    <name type="scientific">Rhodohalobacter barkolensis</name>
    <dbReference type="NCBI Taxonomy" id="2053187"/>
    <lineage>
        <taxon>Bacteria</taxon>
        <taxon>Pseudomonadati</taxon>
        <taxon>Balneolota</taxon>
        <taxon>Balneolia</taxon>
        <taxon>Balneolales</taxon>
        <taxon>Balneolaceae</taxon>
        <taxon>Rhodohalobacter</taxon>
    </lineage>
</organism>
<evidence type="ECO:0000256" key="1">
    <source>
        <dbReference type="SAM" id="SignalP"/>
    </source>
</evidence>
<dbReference type="EMBL" id="PISP01000001">
    <property type="protein sequence ID" value="PKD44896.1"/>
    <property type="molecule type" value="Genomic_DNA"/>
</dbReference>